<proteinExistence type="predicted"/>
<reference evidence="2 3" key="1">
    <citation type="submission" date="2021-12" db="EMBL/GenBank/DDBJ databases">
        <title>Genome sequencing of bacteria with rrn-lacking chromosome and rrn-plasmid.</title>
        <authorList>
            <person name="Anda M."/>
            <person name="Iwasaki W."/>
        </authorList>
    </citation>
    <scope>NUCLEOTIDE SEQUENCE [LARGE SCALE GENOMIC DNA]</scope>
    <source>
        <strain evidence="2 3">NBRC 15940</strain>
    </source>
</reference>
<comment type="caution">
    <text evidence="2">The sequence shown here is derived from an EMBL/GenBank/DDBJ whole genome shotgun (WGS) entry which is preliminary data.</text>
</comment>
<sequence>MNLNFLLIWNLPSKYYRKVLYWCDKSGGIKYFRYTQPFPPHPGPGIEAEVLAGCGALFRWAGNGENNATARRKKRPPKARCAVAQAP</sequence>
<gene>
    <name evidence="2" type="ORF">PEDI_39040</name>
</gene>
<name>A0AAN4W1I4_9BACT</name>
<keyword evidence="3" id="KW-1185">Reference proteome</keyword>
<dbReference type="EMBL" id="BQKE01000002">
    <property type="protein sequence ID" value="GJM63352.1"/>
    <property type="molecule type" value="Genomic_DNA"/>
</dbReference>
<feature type="region of interest" description="Disordered" evidence="1">
    <location>
        <begin position="66"/>
        <end position="87"/>
    </location>
</feature>
<dbReference type="AlphaFoldDB" id="A0AAN4W1I4"/>
<accession>A0AAN4W1I4</accession>
<evidence type="ECO:0000313" key="3">
    <source>
        <dbReference type="Proteomes" id="UP001310022"/>
    </source>
</evidence>
<protein>
    <submittedName>
        <fullName evidence="2">Uncharacterized protein</fullName>
    </submittedName>
</protein>
<dbReference type="Proteomes" id="UP001310022">
    <property type="component" value="Unassembled WGS sequence"/>
</dbReference>
<evidence type="ECO:0000256" key="1">
    <source>
        <dbReference type="SAM" id="MobiDB-lite"/>
    </source>
</evidence>
<organism evidence="2 3">
    <name type="scientific">Persicobacter diffluens</name>
    <dbReference type="NCBI Taxonomy" id="981"/>
    <lineage>
        <taxon>Bacteria</taxon>
        <taxon>Pseudomonadati</taxon>
        <taxon>Bacteroidota</taxon>
        <taxon>Cytophagia</taxon>
        <taxon>Cytophagales</taxon>
        <taxon>Persicobacteraceae</taxon>
        <taxon>Persicobacter</taxon>
    </lineage>
</organism>
<evidence type="ECO:0000313" key="2">
    <source>
        <dbReference type="EMBL" id="GJM63352.1"/>
    </source>
</evidence>